<dbReference type="SUPFAM" id="SSF48452">
    <property type="entry name" value="TPR-like"/>
    <property type="match status" value="3"/>
</dbReference>
<dbReference type="Pfam" id="PF00486">
    <property type="entry name" value="Trans_reg_C"/>
    <property type="match status" value="1"/>
</dbReference>
<dbReference type="GO" id="GO:0003677">
    <property type="term" value="F:DNA binding"/>
    <property type="evidence" value="ECO:0007669"/>
    <property type="project" value="UniProtKB-UniRule"/>
</dbReference>
<dbReference type="SMART" id="SM00028">
    <property type="entry name" value="TPR"/>
    <property type="match status" value="4"/>
</dbReference>
<keyword evidence="5" id="KW-0802">TPR repeat</keyword>
<feature type="repeat" description="TPR" evidence="5">
    <location>
        <begin position="853"/>
        <end position="886"/>
    </location>
</feature>
<dbReference type="SUPFAM" id="SSF52540">
    <property type="entry name" value="P-loop containing nucleoside triphosphate hydrolases"/>
    <property type="match status" value="1"/>
</dbReference>
<evidence type="ECO:0000256" key="4">
    <source>
        <dbReference type="ARBA" id="ARBA00023163"/>
    </source>
</evidence>
<dbReference type="PANTHER" id="PTHR35807">
    <property type="entry name" value="TRANSCRIPTIONAL REGULATOR REDD-RELATED"/>
    <property type="match status" value="1"/>
</dbReference>
<dbReference type="InterPro" id="IPR019734">
    <property type="entry name" value="TPR_rpt"/>
</dbReference>
<dbReference type="PROSITE" id="PS50005">
    <property type="entry name" value="TPR"/>
    <property type="match status" value="1"/>
</dbReference>
<evidence type="ECO:0000259" key="8">
    <source>
        <dbReference type="PROSITE" id="PS51755"/>
    </source>
</evidence>
<proteinExistence type="inferred from homology"/>
<dbReference type="Proteomes" id="UP000587527">
    <property type="component" value="Unassembled WGS sequence"/>
</dbReference>
<evidence type="ECO:0000256" key="3">
    <source>
        <dbReference type="ARBA" id="ARBA00023125"/>
    </source>
</evidence>
<dbReference type="GO" id="GO:0043531">
    <property type="term" value="F:ADP binding"/>
    <property type="evidence" value="ECO:0007669"/>
    <property type="project" value="InterPro"/>
</dbReference>
<dbReference type="Gene3D" id="1.25.40.10">
    <property type="entry name" value="Tetratricopeptide repeat domain"/>
    <property type="match status" value="2"/>
</dbReference>
<evidence type="ECO:0000256" key="5">
    <source>
        <dbReference type="PROSITE-ProRule" id="PRU00339"/>
    </source>
</evidence>
<dbReference type="Gene3D" id="1.10.10.10">
    <property type="entry name" value="Winged helix-like DNA-binding domain superfamily/Winged helix DNA-binding domain"/>
    <property type="match status" value="1"/>
</dbReference>
<dbReference type="InterPro" id="IPR005158">
    <property type="entry name" value="BTAD"/>
</dbReference>
<evidence type="ECO:0000256" key="7">
    <source>
        <dbReference type="SAM" id="MobiDB-lite"/>
    </source>
</evidence>
<feature type="compositionally biased region" description="Polar residues" evidence="7">
    <location>
        <begin position="943"/>
        <end position="955"/>
    </location>
</feature>
<keyword evidence="3 6" id="KW-0238">DNA-binding</keyword>
<feature type="region of interest" description="Disordered" evidence="7">
    <location>
        <begin position="931"/>
        <end position="955"/>
    </location>
</feature>
<evidence type="ECO:0000313" key="9">
    <source>
        <dbReference type="EMBL" id="MBB5870814.1"/>
    </source>
</evidence>
<name>A0A841BRF1_9ACTN</name>
<dbReference type="PRINTS" id="PR00364">
    <property type="entry name" value="DISEASERSIST"/>
</dbReference>
<dbReference type="SUPFAM" id="SSF46894">
    <property type="entry name" value="C-terminal effector domain of the bipartite response regulators"/>
    <property type="match status" value="1"/>
</dbReference>
<evidence type="ECO:0000256" key="6">
    <source>
        <dbReference type="PROSITE-ProRule" id="PRU01091"/>
    </source>
</evidence>
<evidence type="ECO:0000256" key="1">
    <source>
        <dbReference type="ARBA" id="ARBA00005820"/>
    </source>
</evidence>
<dbReference type="SMART" id="SM00862">
    <property type="entry name" value="Trans_reg_C"/>
    <property type="match status" value="1"/>
</dbReference>
<sequence>MKSTAHDLTFRVLGSFHVVHEGQPVPVGGPQLRTVLARLLTPPGRTVSVAALVREVWDADAPPDAERTIRTYVSRLRTALAPLITAGTVTLATAPPGYLLRVDHDALDSTRFERLATAGHDALAAARPDEAAALLDEALGLWRGDAYAEFADCAALAAAGARLERLRLTASEDRIAADQARGGDVVAELETLVRQHPERERLWGQLMLALYRADRQAEALAVFREARTALIDTHGIEPSPQLIEVHRRILAQDPLLSAAPADRPAPPPPAAAWPLPAQLPPPVTGFAGRDHELSRLDEHLLTGDGPVPALIISGPAGVGKTTLAVTWAHRATASFPDGSLYANLRGFDPDDTAVLDAPAVVRGFLDALGVPATRVPPSPDAQLGLFRSLLHERRMLILLDNARDVSQVRALLPGAPGSLVLVTSRNRLAGLVATEGAHPVDLRPMTEDKARELLHRRLGARRMTGEPTAIEVIIARCGGLPLALSIAAALAATRPDQPIAALAAQLADPGGVLDTLRGDSDPATDLRAVFSWSYRALTEPAAELFALLGLHPGPDLATAAAASLAGLPVRQAHALLAELVAANLVTPAGQDRYFLHDLLRAYSEDLLAEATDPAPRTAALDRLLDHYVHTSYAATLALHPPFSTLDLPPAAPGTALPEIPDAAAAHAWFDAERVGLLSAVAHAARHDHPAHAWQLAWSMARDLDRRGQWSDRLATQEIALAAGERSGDPVGQAHSHRELGMAYFRLGGDRQATDHLHQALDLFDAVGEPAGAGHARINLSMLTERQGDLHAALQHAQQAREEFQRAGNAAGQAYTLNMIGWKLTLLGDHEQAIDYCERALDLIREVGDHQGEADTWDSLGHAHHKLGDQSRAIACYRQAIALFEQVGDQYGRACSDVNLGEAHWTAADHEAARTAWRRALVTLDELGHPDADGVRASLRRPTPTDSGNTRVLTNT</sequence>
<dbReference type="Gene3D" id="3.40.50.300">
    <property type="entry name" value="P-loop containing nucleotide triphosphate hydrolases"/>
    <property type="match status" value="1"/>
</dbReference>
<dbReference type="PROSITE" id="PS51755">
    <property type="entry name" value="OMPR_PHOB"/>
    <property type="match status" value="1"/>
</dbReference>
<comment type="caution">
    <text evidence="9">The sequence shown here is derived from an EMBL/GenBank/DDBJ whole genome shotgun (WGS) entry which is preliminary data.</text>
</comment>
<dbReference type="InterPro" id="IPR001867">
    <property type="entry name" value="OmpR/PhoB-type_DNA-bd"/>
</dbReference>
<comment type="similarity">
    <text evidence="1">Belongs to the AfsR/DnrI/RedD regulatory family.</text>
</comment>
<organism evidence="9 10">
    <name type="scientific">Allocatelliglobosispora scoriae</name>
    <dbReference type="NCBI Taxonomy" id="643052"/>
    <lineage>
        <taxon>Bacteria</taxon>
        <taxon>Bacillati</taxon>
        <taxon>Actinomycetota</taxon>
        <taxon>Actinomycetes</taxon>
        <taxon>Micromonosporales</taxon>
        <taxon>Micromonosporaceae</taxon>
        <taxon>Allocatelliglobosispora</taxon>
    </lineage>
</organism>
<keyword evidence="4" id="KW-0804">Transcription</keyword>
<dbReference type="InterPro" id="IPR016032">
    <property type="entry name" value="Sig_transdc_resp-reg_C-effctor"/>
</dbReference>
<keyword evidence="2" id="KW-0805">Transcription regulation</keyword>
<evidence type="ECO:0000313" key="10">
    <source>
        <dbReference type="Proteomes" id="UP000587527"/>
    </source>
</evidence>
<evidence type="ECO:0000256" key="2">
    <source>
        <dbReference type="ARBA" id="ARBA00023015"/>
    </source>
</evidence>
<dbReference type="InterPro" id="IPR027417">
    <property type="entry name" value="P-loop_NTPase"/>
</dbReference>
<dbReference type="PANTHER" id="PTHR35807:SF1">
    <property type="entry name" value="TRANSCRIPTIONAL REGULATOR REDD"/>
    <property type="match status" value="1"/>
</dbReference>
<gene>
    <name evidence="9" type="ORF">F4553_004193</name>
</gene>
<dbReference type="GO" id="GO:0000160">
    <property type="term" value="P:phosphorelay signal transduction system"/>
    <property type="evidence" value="ECO:0007669"/>
    <property type="project" value="InterPro"/>
</dbReference>
<reference evidence="9 10" key="1">
    <citation type="submission" date="2020-08" db="EMBL/GenBank/DDBJ databases">
        <title>Sequencing the genomes of 1000 actinobacteria strains.</title>
        <authorList>
            <person name="Klenk H.-P."/>
        </authorList>
    </citation>
    <scope>NUCLEOTIDE SEQUENCE [LARGE SCALE GENOMIC DNA]</scope>
    <source>
        <strain evidence="9 10">DSM 45362</strain>
    </source>
</reference>
<protein>
    <submittedName>
        <fullName evidence="9">DNA-binding SARP family transcriptional activator/Tfp pilus assembly protein PilF</fullName>
    </submittedName>
</protein>
<accession>A0A841BRF1</accession>
<dbReference type="CDD" id="cd15831">
    <property type="entry name" value="BTAD"/>
    <property type="match status" value="1"/>
</dbReference>
<dbReference type="InterPro" id="IPR051677">
    <property type="entry name" value="AfsR-DnrI-RedD_regulator"/>
</dbReference>
<dbReference type="GO" id="GO:0006355">
    <property type="term" value="P:regulation of DNA-templated transcription"/>
    <property type="evidence" value="ECO:0007669"/>
    <property type="project" value="InterPro"/>
</dbReference>
<dbReference type="EMBL" id="JACHMN010000002">
    <property type="protein sequence ID" value="MBB5870814.1"/>
    <property type="molecule type" value="Genomic_DNA"/>
</dbReference>
<dbReference type="Pfam" id="PF13424">
    <property type="entry name" value="TPR_12"/>
    <property type="match status" value="1"/>
</dbReference>
<dbReference type="InterPro" id="IPR036388">
    <property type="entry name" value="WH-like_DNA-bd_sf"/>
</dbReference>
<dbReference type="RefSeq" id="WP_184838456.1">
    <property type="nucleotide sequence ID" value="NZ_JACHMN010000002.1"/>
</dbReference>
<feature type="domain" description="OmpR/PhoB-type" evidence="8">
    <location>
        <begin position="1"/>
        <end position="102"/>
    </location>
</feature>
<dbReference type="AlphaFoldDB" id="A0A841BRF1"/>
<dbReference type="Pfam" id="PF03704">
    <property type="entry name" value="BTAD"/>
    <property type="match status" value="1"/>
</dbReference>
<dbReference type="SMART" id="SM01043">
    <property type="entry name" value="BTAD"/>
    <property type="match status" value="1"/>
</dbReference>
<dbReference type="InterPro" id="IPR011990">
    <property type="entry name" value="TPR-like_helical_dom_sf"/>
</dbReference>
<feature type="DNA-binding region" description="OmpR/PhoB-type" evidence="6">
    <location>
        <begin position="1"/>
        <end position="102"/>
    </location>
</feature>
<keyword evidence="10" id="KW-1185">Reference proteome</keyword>